<evidence type="ECO:0000256" key="1">
    <source>
        <dbReference type="ARBA" id="ARBA00004635"/>
    </source>
</evidence>
<dbReference type="Pfam" id="PF03180">
    <property type="entry name" value="Lipoprotein_9"/>
    <property type="match status" value="1"/>
</dbReference>
<evidence type="ECO:0000313" key="8">
    <source>
        <dbReference type="EMBL" id="PIT13369.1"/>
    </source>
</evidence>
<evidence type="ECO:0008006" key="10">
    <source>
        <dbReference type="Google" id="ProtNLM"/>
    </source>
</evidence>
<accession>A0A2N9WS46</accession>
<organism evidence="8 9">
    <name type="scientific">Snodgrassella alvi</name>
    <dbReference type="NCBI Taxonomy" id="1196083"/>
    <lineage>
        <taxon>Bacteria</taxon>
        <taxon>Pseudomonadati</taxon>
        <taxon>Pseudomonadota</taxon>
        <taxon>Betaproteobacteria</taxon>
        <taxon>Neisseriales</taxon>
        <taxon>Neisseriaceae</taxon>
        <taxon>Snodgrassella</taxon>
    </lineage>
</organism>
<dbReference type="AlphaFoldDB" id="A0A2N9WS46"/>
<dbReference type="GO" id="GO:0016020">
    <property type="term" value="C:membrane"/>
    <property type="evidence" value="ECO:0007669"/>
    <property type="project" value="UniProtKB-SubCell"/>
</dbReference>
<evidence type="ECO:0000256" key="3">
    <source>
        <dbReference type="ARBA" id="ARBA00022729"/>
    </source>
</evidence>
<evidence type="ECO:0000256" key="2">
    <source>
        <dbReference type="ARBA" id="ARBA00008973"/>
    </source>
</evidence>
<name>A0A2N9WS46_9NEIS</name>
<gene>
    <name evidence="8" type="ORF">BGI32_09340</name>
</gene>
<dbReference type="PROSITE" id="PS51257">
    <property type="entry name" value="PROKAR_LIPOPROTEIN"/>
    <property type="match status" value="1"/>
</dbReference>
<comment type="similarity">
    <text evidence="2">Belongs to the NlpA lipoprotein family.</text>
</comment>
<evidence type="ECO:0000256" key="7">
    <source>
        <dbReference type="SAM" id="SignalP"/>
    </source>
</evidence>
<comment type="subcellular location">
    <subcellularLocation>
        <location evidence="1">Membrane</location>
        <topology evidence="1">Lipid-anchor</topology>
    </subcellularLocation>
</comment>
<keyword evidence="3 7" id="KW-0732">Signal</keyword>
<dbReference type="PANTHER" id="PTHR30429">
    <property type="entry name" value="D-METHIONINE-BINDING LIPOPROTEIN METQ"/>
    <property type="match status" value="1"/>
</dbReference>
<dbReference type="InterPro" id="IPR004872">
    <property type="entry name" value="Lipoprotein_NlpA"/>
</dbReference>
<dbReference type="PANTHER" id="PTHR30429:SF0">
    <property type="entry name" value="METHIONINE-BINDING LIPOPROTEIN METQ"/>
    <property type="match status" value="1"/>
</dbReference>
<keyword evidence="6" id="KW-0449">Lipoprotein</keyword>
<feature type="chain" id="PRO_5014692821" description="Metal ABC transporter substrate-binding protein" evidence="7">
    <location>
        <begin position="20"/>
        <end position="277"/>
    </location>
</feature>
<dbReference type="Gene3D" id="3.40.190.10">
    <property type="entry name" value="Periplasmic binding protein-like II"/>
    <property type="match status" value="2"/>
</dbReference>
<evidence type="ECO:0000256" key="5">
    <source>
        <dbReference type="ARBA" id="ARBA00023139"/>
    </source>
</evidence>
<dbReference type="SUPFAM" id="SSF53850">
    <property type="entry name" value="Periplasmic binding protein-like II"/>
    <property type="match status" value="1"/>
</dbReference>
<protein>
    <recommendedName>
        <fullName evidence="10">Metal ABC transporter substrate-binding protein</fullName>
    </recommendedName>
</protein>
<sequence>MNKIIYLVLSCLVATGLIACSKTQQDTAPTTPTTKKELVFGASAMPYSTVFEQGIKPILEKQGYTIKTLNFSTLEVNNQSVNNGQVDFNLDQHTAYLNVFNHEKNTHLYPLVHIPTVPAAIYSDKYTSIQQAPNGASVLIPSDPANTSRALRILTDNHLIQLKPNTNPILATTRDIASNPKQLKIREIDSVMIPRTLNEVDFGFASGGIAYQSKLDPKKAVLREKVVPEMEMVVTINEKNKDMQWAKDLKAAYQSPEFKQFMQKYNQNQMWVMPQGE</sequence>
<keyword evidence="4" id="KW-0472">Membrane</keyword>
<evidence type="ECO:0000256" key="4">
    <source>
        <dbReference type="ARBA" id="ARBA00023136"/>
    </source>
</evidence>
<feature type="signal peptide" evidence="7">
    <location>
        <begin position="1"/>
        <end position="19"/>
    </location>
</feature>
<dbReference type="Proteomes" id="UP000231293">
    <property type="component" value="Unassembled WGS sequence"/>
</dbReference>
<keyword evidence="5" id="KW-0564">Palmitate</keyword>
<comment type="caution">
    <text evidence="8">The sequence shown here is derived from an EMBL/GenBank/DDBJ whole genome shotgun (WGS) entry which is preliminary data.</text>
</comment>
<proteinExistence type="inferred from homology"/>
<dbReference type="RefSeq" id="WP_100114013.1">
    <property type="nucleotide sequence ID" value="NZ_MDVB01000103.1"/>
</dbReference>
<evidence type="ECO:0000256" key="6">
    <source>
        <dbReference type="ARBA" id="ARBA00023288"/>
    </source>
</evidence>
<evidence type="ECO:0000313" key="9">
    <source>
        <dbReference type="Proteomes" id="UP000231293"/>
    </source>
</evidence>
<reference evidence="8 9" key="1">
    <citation type="journal article" date="2017" name="MBio">
        <title>Type VI secretion-mediated competition in the bee gut microbiome.</title>
        <authorList>
            <person name="Steele M.I."/>
            <person name="Kwong W.K."/>
            <person name="Powell J.E."/>
            <person name="Whiteley M."/>
            <person name="Moran N.A."/>
        </authorList>
    </citation>
    <scope>NUCLEOTIDE SEQUENCE [LARGE SCALE GENOMIC DNA]</scope>
    <source>
        <strain evidence="8 9">App2-2</strain>
    </source>
</reference>
<dbReference type="EMBL" id="MDVB01000103">
    <property type="protein sequence ID" value="PIT13369.1"/>
    <property type="molecule type" value="Genomic_DNA"/>
</dbReference>